<protein>
    <recommendedName>
        <fullName evidence="3">HTH cro/C1-type domain-containing protein</fullName>
    </recommendedName>
</protein>
<gene>
    <name evidence="1" type="ORF">ITX44_19790</name>
</gene>
<evidence type="ECO:0000313" key="1">
    <source>
        <dbReference type="EMBL" id="MBM9506756.1"/>
    </source>
</evidence>
<comment type="caution">
    <text evidence="1">The sequence shown here is derived from an EMBL/GenBank/DDBJ whole genome shotgun (WGS) entry which is preliminary data.</text>
</comment>
<evidence type="ECO:0008006" key="3">
    <source>
        <dbReference type="Google" id="ProtNLM"/>
    </source>
</evidence>
<dbReference type="EMBL" id="JADKYB010000010">
    <property type="protein sequence ID" value="MBM9506756.1"/>
    <property type="molecule type" value="Genomic_DNA"/>
</dbReference>
<reference evidence="1 2" key="1">
    <citation type="submission" date="2021-01" db="EMBL/GenBank/DDBJ databases">
        <title>Streptomyces acididurans sp. nov., isolated from a peat swamp forest soil.</title>
        <authorList>
            <person name="Chantavorakit T."/>
            <person name="Duangmal K."/>
        </authorList>
    </citation>
    <scope>NUCLEOTIDE SEQUENCE [LARGE SCALE GENOMIC DNA]</scope>
    <source>
        <strain evidence="1 2">KK5PA1</strain>
    </source>
</reference>
<dbReference type="RefSeq" id="WP_205358623.1">
    <property type="nucleotide sequence ID" value="NZ_JADKYB010000010.1"/>
</dbReference>
<proteinExistence type="predicted"/>
<organism evidence="1 2">
    <name type="scientific">Actinacidiphila acididurans</name>
    <dbReference type="NCBI Taxonomy" id="2784346"/>
    <lineage>
        <taxon>Bacteria</taxon>
        <taxon>Bacillati</taxon>
        <taxon>Actinomycetota</taxon>
        <taxon>Actinomycetes</taxon>
        <taxon>Kitasatosporales</taxon>
        <taxon>Streptomycetaceae</taxon>
        <taxon>Actinacidiphila</taxon>
    </lineage>
</organism>
<evidence type="ECO:0000313" key="2">
    <source>
        <dbReference type="Proteomes" id="UP000749040"/>
    </source>
</evidence>
<name>A0ABS2TW76_9ACTN</name>
<sequence>MVNTLLARRMEDAGLTQQELAEALNRRIGDFTGRPGSLTDRHIRNWLDGTTTRPQAKQRRALEEEFGCSAQELGFAAKSNPAPPEDPMRRRTLASTAAGLAAGAALPRKTPTTAPRVGMSDADRLETEFARLVAADNQFGGTINLETRALAFAHHAMELQAVGYTTQRVRARLYGLAAAFTGTALWAAVDDHAPDRAQQHLDRAMTLAGLSGSPEIQVRLWGHAAVLANQQRRPHDALAAAQAGRASSVCRRDPLYRSLTAARLAGIQAQTGQRSSALRSLGQAAEAFEQADHGAPRPVWMVFFDRSELDGLGAIALGRLGEHSQAEAYLHRTLSRLRPGYDRNRVYYGALLALAQLRQRDVEQACATAATVAAPDNAKARTGRIARLLDEFTRELSVATPRSSVAAQWRETYTSRQGDPR</sequence>
<keyword evidence="2" id="KW-1185">Reference proteome</keyword>
<dbReference type="Proteomes" id="UP000749040">
    <property type="component" value="Unassembled WGS sequence"/>
</dbReference>
<accession>A0ABS2TW76</accession>